<keyword evidence="1" id="KW-0175">Coiled coil</keyword>
<reference evidence="3" key="1">
    <citation type="submission" date="2020-10" db="EMBL/GenBank/DDBJ databases">
        <authorList>
            <person name="Gilroy R."/>
        </authorList>
    </citation>
    <scope>NUCLEOTIDE SEQUENCE</scope>
    <source>
        <strain evidence="3">ChiSjej1B19-3389</strain>
    </source>
</reference>
<dbReference type="EMBL" id="DVFW01000028">
    <property type="protein sequence ID" value="HIQ80911.1"/>
    <property type="molecule type" value="Genomic_DNA"/>
</dbReference>
<feature type="coiled-coil region" evidence="1">
    <location>
        <begin position="54"/>
        <end position="81"/>
    </location>
</feature>
<accession>A0A9D0ZK60</accession>
<name>A0A9D0ZK60_9FIRM</name>
<keyword evidence="2" id="KW-1133">Transmembrane helix</keyword>
<evidence type="ECO:0000256" key="2">
    <source>
        <dbReference type="SAM" id="Phobius"/>
    </source>
</evidence>
<dbReference type="Proteomes" id="UP000886787">
    <property type="component" value="Unassembled WGS sequence"/>
</dbReference>
<evidence type="ECO:0000256" key="1">
    <source>
        <dbReference type="SAM" id="Coils"/>
    </source>
</evidence>
<feature type="transmembrane region" description="Helical" evidence="2">
    <location>
        <begin position="12"/>
        <end position="34"/>
    </location>
</feature>
<organism evidence="3 4">
    <name type="scientific">Candidatus Scatavimonas merdigallinarum</name>
    <dbReference type="NCBI Taxonomy" id="2840914"/>
    <lineage>
        <taxon>Bacteria</taxon>
        <taxon>Bacillati</taxon>
        <taxon>Bacillota</taxon>
        <taxon>Clostridia</taxon>
        <taxon>Eubacteriales</taxon>
        <taxon>Oscillospiraceae</taxon>
        <taxon>Oscillospiraceae incertae sedis</taxon>
        <taxon>Candidatus Scatavimonas</taxon>
    </lineage>
</organism>
<protein>
    <submittedName>
        <fullName evidence="3">Uncharacterized protein</fullName>
    </submittedName>
</protein>
<proteinExistence type="predicted"/>
<evidence type="ECO:0000313" key="3">
    <source>
        <dbReference type="EMBL" id="HIQ80911.1"/>
    </source>
</evidence>
<gene>
    <name evidence="3" type="ORF">IAD32_06470</name>
</gene>
<keyword evidence="2" id="KW-0812">Transmembrane</keyword>
<sequence length="214" mass="23675">MIVMGKKIPSYLVGLFIILLALALFVPLVLMPYLSNKPIMEQQHAQAQATLRLYEARRNSIEEYKKHVNNLQSRWDELEAEMFVTAGSTTNDLNQMFSNLGITPLSINISDEQEVLPAETSSTGDPLCSIDIALNFTASPDKVLDVIDYFEQKSDGSYYIRTLNFSTVAQTDSQNGVTVARGDLNTSMNITLYYFQAEAPSAQAQTPSSTDTAA</sequence>
<comment type="caution">
    <text evidence="3">The sequence shown here is derived from an EMBL/GenBank/DDBJ whole genome shotgun (WGS) entry which is preliminary data.</text>
</comment>
<dbReference type="AlphaFoldDB" id="A0A9D0ZK60"/>
<reference evidence="3" key="2">
    <citation type="journal article" date="2021" name="PeerJ">
        <title>Extensive microbial diversity within the chicken gut microbiome revealed by metagenomics and culture.</title>
        <authorList>
            <person name="Gilroy R."/>
            <person name="Ravi A."/>
            <person name="Getino M."/>
            <person name="Pursley I."/>
            <person name="Horton D.L."/>
            <person name="Alikhan N.F."/>
            <person name="Baker D."/>
            <person name="Gharbi K."/>
            <person name="Hall N."/>
            <person name="Watson M."/>
            <person name="Adriaenssens E.M."/>
            <person name="Foster-Nyarko E."/>
            <person name="Jarju S."/>
            <person name="Secka A."/>
            <person name="Antonio M."/>
            <person name="Oren A."/>
            <person name="Chaudhuri R.R."/>
            <person name="La Ragione R."/>
            <person name="Hildebrand F."/>
            <person name="Pallen M.J."/>
        </authorList>
    </citation>
    <scope>NUCLEOTIDE SEQUENCE</scope>
    <source>
        <strain evidence="3">ChiSjej1B19-3389</strain>
    </source>
</reference>
<evidence type="ECO:0000313" key="4">
    <source>
        <dbReference type="Proteomes" id="UP000886787"/>
    </source>
</evidence>
<keyword evidence="2" id="KW-0472">Membrane</keyword>